<reference evidence="9" key="1">
    <citation type="journal article" date="2023" name="Mol. Phylogenet. Evol.">
        <title>Genome-scale phylogeny and comparative genomics of the fungal order Sordariales.</title>
        <authorList>
            <person name="Hensen N."/>
            <person name="Bonometti L."/>
            <person name="Westerberg I."/>
            <person name="Brannstrom I.O."/>
            <person name="Guillou S."/>
            <person name="Cros-Aarteil S."/>
            <person name="Calhoun S."/>
            <person name="Haridas S."/>
            <person name="Kuo A."/>
            <person name="Mondo S."/>
            <person name="Pangilinan J."/>
            <person name="Riley R."/>
            <person name="LaButti K."/>
            <person name="Andreopoulos B."/>
            <person name="Lipzen A."/>
            <person name="Chen C."/>
            <person name="Yan M."/>
            <person name="Daum C."/>
            <person name="Ng V."/>
            <person name="Clum A."/>
            <person name="Steindorff A."/>
            <person name="Ohm R.A."/>
            <person name="Martin F."/>
            <person name="Silar P."/>
            <person name="Natvig D.O."/>
            <person name="Lalanne C."/>
            <person name="Gautier V."/>
            <person name="Ament-Velasquez S.L."/>
            <person name="Kruys A."/>
            <person name="Hutchinson M.I."/>
            <person name="Powell A.J."/>
            <person name="Barry K."/>
            <person name="Miller A.N."/>
            <person name="Grigoriev I.V."/>
            <person name="Debuchy R."/>
            <person name="Gladieux P."/>
            <person name="Hiltunen Thoren M."/>
            <person name="Johannesson H."/>
        </authorList>
    </citation>
    <scope>NUCLEOTIDE SEQUENCE [LARGE SCALE GENOMIC DNA]</scope>
    <source>
        <strain evidence="9">CBS 340.73</strain>
    </source>
</reference>
<dbReference type="PANTHER" id="PTHR31382:SF1">
    <property type="entry name" value="SODIUM ION_PROTON EXCHANGER (EUROFUNG)"/>
    <property type="match status" value="1"/>
</dbReference>
<evidence type="ECO:0000256" key="1">
    <source>
        <dbReference type="ARBA" id="ARBA00004141"/>
    </source>
</evidence>
<dbReference type="GO" id="GO:0015385">
    <property type="term" value="F:sodium:proton antiporter activity"/>
    <property type="evidence" value="ECO:0007669"/>
    <property type="project" value="InterPro"/>
</dbReference>
<dbReference type="GO" id="GO:0036376">
    <property type="term" value="P:sodium ion export across plasma membrane"/>
    <property type="evidence" value="ECO:0007669"/>
    <property type="project" value="InterPro"/>
</dbReference>
<feature type="transmembrane region" description="Helical" evidence="6">
    <location>
        <begin position="261"/>
        <end position="292"/>
    </location>
</feature>
<feature type="transmembrane region" description="Helical" evidence="6">
    <location>
        <begin position="341"/>
        <end position="362"/>
    </location>
</feature>
<proteinExistence type="predicted"/>
<feature type="transmembrane region" description="Helical" evidence="6">
    <location>
        <begin position="75"/>
        <end position="91"/>
    </location>
</feature>
<evidence type="ECO:0000259" key="7">
    <source>
        <dbReference type="Pfam" id="PF00999"/>
    </source>
</evidence>
<feature type="transmembrane region" description="Helical" evidence="6">
    <location>
        <begin position="222"/>
        <end position="241"/>
    </location>
</feature>
<evidence type="ECO:0000256" key="3">
    <source>
        <dbReference type="ARBA" id="ARBA00022989"/>
    </source>
</evidence>
<keyword evidence="9" id="KW-1185">Reference proteome</keyword>
<dbReference type="PANTHER" id="PTHR31382">
    <property type="entry name" value="NA(+)/H(+) ANTIPORTER"/>
    <property type="match status" value="1"/>
</dbReference>
<evidence type="ECO:0000313" key="9">
    <source>
        <dbReference type="Proteomes" id="UP001303473"/>
    </source>
</evidence>
<feature type="transmembrane region" description="Helical" evidence="6">
    <location>
        <begin position="103"/>
        <end position="125"/>
    </location>
</feature>
<keyword evidence="4 6" id="KW-0472">Membrane</keyword>
<dbReference type="AlphaFoldDB" id="A0AAN6S0X4"/>
<feature type="compositionally biased region" description="Basic and acidic residues" evidence="5">
    <location>
        <begin position="472"/>
        <end position="481"/>
    </location>
</feature>
<feature type="domain" description="Cation/H+ exchanger transmembrane" evidence="7">
    <location>
        <begin position="26"/>
        <end position="435"/>
    </location>
</feature>
<protein>
    <submittedName>
        <fullName evidence="8">Cation/H+ exchanger</fullName>
    </submittedName>
</protein>
<dbReference type="EMBL" id="MU853909">
    <property type="protein sequence ID" value="KAK3935736.1"/>
    <property type="molecule type" value="Genomic_DNA"/>
</dbReference>
<name>A0AAN6S0X4_9PEZI</name>
<evidence type="ECO:0000313" key="8">
    <source>
        <dbReference type="EMBL" id="KAK3935736.1"/>
    </source>
</evidence>
<feature type="region of interest" description="Disordered" evidence="5">
    <location>
        <begin position="459"/>
        <end position="481"/>
    </location>
</feature>
<sequence>MPLLDLSNFNIVISLLGGWITLFGLVSYLIKEQYYLSEAFLSLFAGLLFKVTGLIKPLEYAGGSLENLETVTLNFTRLVLGVQLVLAGVQLPSRYLLKEWRSLSLLLGPGMAGMWASTSLLVYLLVPGVSFLQALAIGACVTPTDPLLSNTILRGKFADENVPEPLRNIIIAESGANDGLGYTFLFLALYFWKYTTPSSATDTITVAGGGAHTALGHWMAETCLWVVLFSILYGWAVGWAAKELLHWAEKNKYVDRESFFVFAIALSLFIVGTCGILGTDDVLACFIAGNAFTWDDWFRVQTKDDSLQPTVDMLLNAAIFMWLGAICPWATFLTLDLMPTWRLLALGVLVLLLRRLPVILVLRRYVPQFRELKQAAFVGYFGPIGVSAIFYLYVTLEFLKEQTGHEDAERFGEAVKLVVWFLTICSIVVHGLSVPVGKLGYYLPRRRSTQAIMLPYDERRGRRPSHASSIDPRSDSDYSDA</sequence>
<gene>
    <name evidence="8" type="ORF">QBC46DRAFT_297480</name>
</gene>
<dbReference type="GO" id="GO:0005886">
    <property type="term" value="C:plasma membrane"/>
    <property type="evidence" value="ECO:0007669"/>
    <property type="project" value="InterPro"/>
</dbReference>
<keyword evidence="3 6" id="KW-1133">Transmembrane helix</keyword>
<evidence type="ECO:0000256" key="5">
    <source>
        <dbReference type="SAM" id="MobiDB-lite"/>
    </source>
</evidence>
<comment type="caution">
    <text evidence="8">The sequence shown here is derived from an EMBL/GenBank/DDBJ whole genome shotgun (WGS) entry which is preliminary data.</text>
</comment>
<keyword evidence="2 6" id="KW-0812">Transmembrane</keyword>
<evidence type="ECO:0000256" key="2">
    <source>
        <dbReference type="ARBA" id="ARBA00022692"/>
    </source>
</evidence>
<dbReference type="GO" id="GO:0042391">
    <property type="term" value="P:regulation of membrane potential"/>
    <property type="evidence" value="ECO:0007669"/>
    <property type="project" value="InterPro"/>
</dbReference>
<evidence type="ECO:0000256" key="4">
    <source>
        <dbReference type="ARBA" id="ARBA00023136"/>
    </source>
</evidence>
<feature type="transmembrane region" description="Helical" evidence="6">
    <location>
        <begin position="414"/>
        <end position="437"/>
    </location>
</feature>
<accession>A0AAN6S0X4</accession>
<dbReference type="InterPro" id="IPR004712">
    <property type="entry name" value="Na+/H+_antiporter_fungi"/>
</dbReference>
<evidence type="ECO:0000256" key="6">
    <source>
        <dbReference type="SAM" id="Phobius"/>
    </source>
</evidence>
<feature type="transmembrane region" description="Helical" evidence="6">
    <location>
        <begin position="313"/>
        <end position="335"/>
    </location>
</feature>
<comment type="subcellular location">
    <subcellularLocation>
        <location evidence="1">Membrane</location>
        <topology evidence="1">Multi-pass membrane protein</topology>
    </subcellularLocation>
</comment>
<dbReference type="GO" id="GO:0120029">
    <property type="term" value="P:proton export across plasma membrane"/>
    <property type="evidence" value="ECO:0007669"/>
    <property type="project" value="InterPro"/>
</dbReference>
<dbReference type="Proteomes" id="UP001303473">
    <property type="component" value="Unassembled WGS sequence"/>
</dbReference>
<feature type="transmembrane region" description="Helical" evidence="6">
    <location>
        <begin position="6"/>
        <end position="28"/>
    </location>
</feature>
<feature type="transmembrane region" description="Helical" evidence="6">
    <location>
        <begin position="374"/>
        <end position="394"/>
    </location>
</feature>
<feature type="transmembrane region" description="Helical" evidence="6">
    <location>
        <begin position="35"/>
        <end position="55"/>
    </location>
</feature>
<organism evidence="8 9">
    <name type="scientific">Diplogelasinospora grovesii</name>
    <dbReference type="NCBI Taxonomy" id="303347"/>
    <lineage>
        <taxon>Eukaryota</taxon>
        <taxon>Fungi</taxon>
        <taxon>Dikarya</taxon>
        <taxon>Ascomycota</taxon>
        <taxon>Pezizomycotina</taxon>
        <taxon>Sordariomycetes</taxon>
        <taxon>Sordariomycetidae</taxon>
        <taxon>Sordariales</taxon>
        <taxon>Diplogelasinosporaceae</taxon>
        <taxon>Diplogelasinospora</taxon>
    </lineage>
</organism>
<dbReference type="InterPro" id="IPR006153">
    <property type="entry name" value="Cation/H_exchanger_TM"/>
</dbReference>
<dbReference type="Pfam" id="PF00999">
    <property type="entry name" value="Na_H_Exchanger"/>
    <property type="match status" value="1"/>
</dbReference>